<dbReference type="Pfam" id="PF04082">
    <property type="entry name" value="Fungal_trans"/>
    <property type="match status" value="1"/>
</dbReference>
<evidence type="ECO:0000256" key="5">
    <source>
        <dbReference type="SAM" id="MobiDB-lite"/>
    </source>
</evidence>
<evidence type="ECO:0000256" key="1">
    <source>
        <dbReference type="ARBA" id="ARBA00023015"/>
    </source>
</evidence>
<dbReference type="PANTHER" id="PTHR47424">
    <property type="entry name" value="REGULATORY PROTEIN GAL4"/>
    <property type="match status" value="1"/>
</dbReference>
<dbReference type="AlphaFoldDB" id="A0A9W9PG32"/>
<proteinExistence type="predicted"/>
<dbReference type="EMBL" id="JAPQKT010000001">
    <property type="protein sequence ID" value="KAJ5242323.1"/>
    <property type="molecule type" value="Genomic_DNA"/>
</dbReference>
<evidence type="ECO:0000313" key="7">
    <source>
        <dbReference type="EMBL" id="KAJ5242323.1"/>
    </source>
</evidence>
<keyword evidence="1" id="KW-0805">Transcription regulation</keyword>
<dbReference type="PANTHER" id="PTHR47424:SF3">
    <property type="entry name" value="REGULATORY PROTEIN GAL4"/>
    <property type="match status" value="1"/>
</dbReference>
<dbReference type="GO" id="GO:0006351">
    <property type="term" value="P:DNA-templated transcription"/>
    <property type="evidence" value="ECO:0007669"/>
    <property type="project" value="InterPro"/>
</dbReference>
<dbReference type="CDD" id="cd12148">
    <property type="entry name" value="fungal_TF_MHR"/>
    <property type="match status" value="1"/>
</dbReference>
<evidence type="ECO:0000259" key="6">
    <source>
        <dbReference type="Pfam" id="PF04082"/>
    </source>
</evidence>
<comment type="caution">
    <text evidence="7">The sequence shown here is derived from an EMBL/GenBank/DDBJ whole genome shotgun (WGS) entry which is preliminary data.</text>
</comment>
<dbReference type="InterPro" id="IPR051127">
    <property type="entry name" value="Fungal_SecMet_Regulators"/>
</dbReference>
<dbReference type="RefSeq" id="XP_056505327.1">
    <property type="nucleotide sequence ID" value="XM_056639570.1"/>
</dbReference>
<accession>A0A9W9PG32</accession>
<dbReference type="GO" id="GO:0008270">
    <property type="term" value="F:zinc ion binding"/>
    <property type="evidence" value="ECO:0007669"/>
    <property type="project" value="InterPro"/>
</dbReference>
<organism evidence="7 8">
    <name type="scientific">Penicillium citrinum</name>
    <dbReference type="NCBI Taxonomy" id="5077"/>
    <lineage>
        <taxon>Eukaryota</taxon>
        <taxon>Fungi</taxon>
        <taxon>Dikarya</taxon>
        <taxon>Ascomycota</taxon>
        <taxon>Pezizomycotina</taxon>
        <taxon>Eurotiomycetes</taxon>
        <taxon>Eurotiomycetidae</taxon>
        <taxon>Eurotiales</taxon>
        <taxon>Aspergillaceae</taxon>
        <taxon>Penicillium</taxon>
    </lineage>
</organism>
<name>A0A9W9PG32_PENCI</name>
<feature type="region of interest" description="Disordered" evidence="5">
    <location>
        <begin position="331"/>
        <end position="357"/>
    </location>
</feature>
<protein>
    <recommendedName>
        <fullName evidence="6">Xylanolytic transcriptional activator regulatory domain-containing protein</fullName>
    </recommendedName>
</protein>
<feature type="domain" description="Xylanolytic transcriptional activator regulatory" evidence="6">
    <location>
        <begin position="3"/>
        <end position="84"/>
    </location>
</feature>
<evidence type="ECO:0000256" key="4">
    <source>
        <dbReference type="ARBA" id="ARBA00023242"/>
    </source>
</evidence>
<keyword evidence="8" id="KW-1185">Reference proteome</keyword>
<dbReference type="GeneID" id="81378737"/>
<reference evidence="7" key="1">
    <citation type="submission" date="2022-11" db="EMBL/GenBank/DDBJ databases">
        <authorList>
            <person name="Petersen C."/>
        </authorList>
    </citation>
    <scope>NUCLEOTIDE SEQUENCE</scope>
    <source>
        <strain evidence="7">IBT 23319</strain>
    </source>
</reference>
<keyword evidence="4" id="KW-0539">Nucleus</keyword>
<dbReference type="InterPro" id="IPR007219">
    <property type="entry name" value="XnlR_reg_dom"/>
</dbReference>
<evidence type="ECO:0000313" key="8">
    <source>
        <dbReference type="Proteomes" id="UP001147733"/>
    </source>
</evidence>
<dbReference type="OrthoDB" id="3266505at2759"/>
<keyword evidence="3" id="KW-0804">Transcription</keyword>
<evidence type="ECO:0000256" key="2">
    <source>
        <dbReference type="ARBA" id="ARBA00023125"/>
    </source>
</evidence>
<sequence>MARRIWWCIYLLDRRLAIETGRPFLIQDVNVDVGLPRNISDERLECLRRAPRSTRLENMTEEPTAVPYLIAMTSYSRVIGKVWEALYGAATSDKTSTTLLNEYLEHLITQSQKSIQHEFAYDPLNPGNDSSETLAWWQVKQQFIMRIRWSSIHLLIRKPMLQRSWRIDQPEAVENEVICMRIAQRIIVDFRNVPEKHPKYTFPFLHYLTNATIIALGLIIKQSAFRDTYGAVTMEAAKALKEHCRKTWTSSKLLRAVWRLNEMAEATLSTYDKSSDDPGVLMNKSHFPSSWNHSHCINLTEGSVSSNKFANNIDKSNSNARLCKNVNKQTHQATRTSTTINSTHSDAQQSIGLPKHSGCGVIPRGPIEAEVDDELRTFRGDTRYIPASQIGSLEPETNTHFSGEMIDDGMEWLRSLFENDVDTNLPPVWD</sequence>
<gene>
    <name evidence="7" type="ORF">N7469_000650</name>
</gene>
<dbReference type="GO" id="GO:0003677">
    <property type="term" value="F:DNA binding"/>
    <property type="evidence" value="ECO:0007669"/>
    <property type="project" value="UniProtKB-KW"/>
</dbReference>
<dbReference type="Proteomes" id="UP001147733">
    <property type="component" value="Unassembled WGS sequence"/>
</dbReference>
<feature type="compositionally biased region" description="Polar residues" evidence="5">
    <location>
        <begin position="331"/>
        <end position="351"/>
    </location>
</feature>
<keyword evidence="2" id="KW-0238">DNA-binding</keyword>
<evidence type="ECO:0000256" key="3">
    <source>
        <dbReference type="ARBA" id="ARBA00023163"/>
    </source>
</evidence>
<reference evidence="7" key="2">
    <citation type="journal article" date="2023" name="IMA Fungus">
        <title>Comparative genomic study of the Penicillium genus elucidates a diverse pangenome and 15 lateral gene transfer events.</title>
        <authorList>
            <person name="Petersen C."/>
            <person name="Sorensen T."/>
            <person name="Nielsen M.R."/>
            <person name="Sondergaard T.E."/>
            <person name="Sorensen J.L."/>
            <person name="Fitzpatrick D.A."/>
            <person name="Frisvad J.C."/>
            <person name="Nielsen K.L."/>
        </authorList>
    </citation>
    <scope>NUCLEOTIDE SEQUENCE</scope>
    <source>
        <strain evidence="7">IBT 23319</strain>
    </source>
</reference>